<dbReference type="InterPro" id="IPR002585">
    <property type="entry name" value="Cyt-d_ubiquinol_oxidase_su_1"/>
</dbReference>
<feature type="transmembrane region" description="Helical" evidence="12">
    <location>
        <begin position="527"/>
        <end position="546"/>
    </location>
</feature>
<feature type="non-terminal residue" evidence="13">
    <location>
        <position position="613"/>
    </location>
</feature>
<feature type="transmembrane region" description="Helical" evidence="12">
    <location>
        <begin position="555"/>
        <end position="574"/>
    </location>
</feature>
<comment type="caution">
    <text evidence="13">The sequence shown here is derived from an EMBL/GenBank/DDBJ whole genome shotgun (WGS) entry which is preliminary data.</text>
</comment>
<feature type="transmembrane region" description="Helical" evidence="12">
    <location>
        <begin position="304"/>
        <end position="326"/>
    </location>
</feature>
<organism evidence="13 14">
    <name type="scientific">Entotheonella factor</name>
    <dbReference type="NCBI Taxonomy" id="1429438"/>
    <lineage>
        <taxon>Bacteria</taxon>
        <taxon>Pseudomonadati</taxon>
        <taxon>Nitrospinota/Tectimicrobiota group</taxon>
        <taxon>Candidatus Tectimicrobiota</taxon>
        <taxon>Candidatus Entotheonellia</taxon>
        <taxon>Candidatus Entotheonellales</taxon>
        <taxon>Candidatus Entotheonellaceae</taxon>
        <taxon>Candidatus Entotheonella</taxon>
    </lineage>
</organism>
<accession>W4LFQ2</accession>
<keyword evidence="14" id="KW-1185">Reference proteome</keyword>
<feature type="transmembrane region" description="Helical" evidence="12">
    <location>
        <begin position="104"/>
        <end position="128"/>
    </location>
</feature>
<feature type="transmembrane region" description="Helical" evidence="12">
    <location>
        <begin position="211"/>
        <end position="231"/>
    </location>
</feature>
<evidence type="ECO:0000256" key="10">
    <source>
        <dbReference type="ARBA" id="ARBA00023004"/>
    </source>
</evidence>
<evidence type="ECO:0000256" key="1">
    <source>
        <dbReference type="ARBA" id="ARBA00004651"/>
    </source>
</evidence>
<dbReference type="Pfam" id="PF01654">
    <property type="entry name" value="Cyt_bd_oxida_I"/>
    <property type="match status" value="1"/>
</dbReference>
<dbReference type="GO" id="GO:0070069">
    <property type="term" value="C:cytochrome complex"/>
    <property type="evidence" value="ECO:0007669"/>
    <property type="project" value="InterPro"/>
</dbReference>
<feature type="transmembrane region" description="Helical" evidence="12">
    <location>
        <begin position="457"/>
        <end position="483"/>
    </location>
</feature>
<dbReference type="HOGENOM" id="CLU_031016_0_0_7"/>
<name>W4LFQ2_ENTF1</name>
<comment type="subcellular location">
    <subcellularLocation>
        <location evidence="1">Cell membrane</location>
        <topology evidence="1">Multi-pass membrane protein</topology>
    </subcellularLocation>
</comment>
<proteinExistence type="inferred from homology"/>
<evidence type="ECO:0000256" key="7">
    <source>
        <dbReference type="ARBA" id="ARBA00022723"/>
    </source>
</evidence>
<dbReference type="GO" id="GO:0019646">
    <property type="term" value="P:aerobic electron transport chain"/>
    <property type="evidence" value="ECO:0007669"/>
    <property type="project" value="InterPro"/>
</dbReference>
<feature type="transmembrane region" description="Helical" evidence="12">
    <location>
        <begin position="338"/>
        <end position="360"/>
    </location>
</feature>
<evidence type="ECO:0000256" key="3">
    <source>
        <dbReference type="ARBA" id="ARBA00022448"/>
    </source>
</evidence>
<dbReference type="GO" id="GO:0005886">
    <property type="term" value="C:plasma membrane"/>
    <property type="evidence" value="ECO:0007669"/>
    <property type="project" value="UniProtKB-SubCell"/>
</dbReference>
<feature type="transmembrane region" description="Helical" evidence="12">
    <location>
        <begin position="503"/>
        <end position="521"/>
    </location>
</feature>
<sequence>MQDFVWGSKRLRTIALVLWAAVLVMGLAAEIASAVEVPLPTKETLRYGDFPVVGRRVAVWVIAQLHLMFGAFVVGVPLFILIIEILGAATKNKQFDDLAHEFTRLLSVAFSTTATFGGILVFFLIGLYPTLTDFLARIFFPSMVVYVFLFFGESFSMYLYYYGWDALKGSSKSFGSILGTALLSTLVFYPGVLLISSILRGIFGADPSLTFPLSYVLTGLLMIGLFVHALLPGRSNFLHSQKWMHICFGILLNYFGLILMMISNSWATFMTSPVGIDMDAGVFRGTTWEAMNNFTWMPVNLHRFIANIAFGGSVVAAYAGFRFLAAPKNSADRAHYDWMAYIGNFVAIIGLIPLPFAGYWLGREIYGYDQQLGITMMGGIFSWLFIIQAVLIGVLFLAANYYLWLGMERIPGAERYRKYIPWLLGILTVCVIIWMTPHSLVASLEEARKMGGAHHPLLGVFGVMSAKNTVANIMILATLYSFLLYRRGNKSTPLPYGSQPASATVWLIVGMVASFGLIYYLGVPEPWWVIPVEVACIVAAVALTFGNRAVWGENLLFAMSTIIVVGYGIYGYYVEAIVRIGFSIHMVGSVFLVLIMATTIDIVAYRGAPEVGA</sequence>
<keyword evidence="8" id="KW-0249">Electron transport</keyword>
<feature type="transmembrane region" description="Helical" evidence="12">
    <location>
        <begin position="58"/>
        <end position="83"/>
    </location>
</feature>
<feature type="transmembrane region" description="Helical" evidence="12">
    <location>
        <begin position="174"/>
        <end position="199"/>
    </location>
</feature>
<keyword evidence="6 12" id="KW-0812">Transmembrane</keyword>
<evidence type="ECO:0000256" key="11">
    <source>
        <dbReference type="ARBA" id="ARBA00023136"/>
    </source>
</evidence>
<evidence type="ECO:0000256" key="8">
    <source>
        <dbReference type="ARBA" id="ARBA00022982"/>
    </source>
</evidence>
<evidence type="ECO:0000256" key="5">
    <source>
        <dbReference type="ARBA" id="ARBA00022617"/>
    </source>
</evidence>
<gene>
    <name evidence="13" type="ORF">ETSY1_24670</name>
</gene>
<evidence type="ECO:0000313" key="13">
    <source>
        <dbReference type="EMBL" id="ETW96918.1"/>
    </source>
</evidence>
<feature type="transmembrane region" description="Helical" evidence="12">
    <location>
        <begin position="380"/>
        <end position="407"/>
    </location>
</feature>
<keyword evidence="7" id="KW-0479">Metal-binding</keyword>
<dbReference type="AlphaFoldDB" id="W4LFQ2"/>
<keyword evidence="11 12" id="KW-0472">Membrane</keyword>
<keyword evidence="3" id="KW-0813">Transport</keyword>
<evidence type="ECO:0000313" key="14">
    <source>
        <dbReference type="Proteomes" id="UP000019141"/>
    </source>
</evidence>
<keyword evidence="10" id="KW-0408">Iron</keyword>
<keyword evidence="9 12" id="KW-1133">Transmembrane helix</keyword>
<feature type="transmembrane region" description="Helical" evidence="12">
    <location>
        <begin position="243"/>
        <end position="262"/>
    </location>
</feature>
<feature type="transmembrane region" description="Helical" evidence="12">
    <location>
        <begin position="580"/>
        <end position="605"/>
    </location>
</feature>
<dbReference type="GO" id="GO:0009055">
    <property type="term" value="F:electron transfer activity"/>
    <property type="evidence" value="ECO:0007669"/>
    <property type="project" value="InterPro"/>
</dbReference>
<keyword evidence="4" id="KW-1003">Cell membrane</keyword>
<evidence type="ECO:0000256" key="2">
    <source>
        <dbReference type="ARBA" id="ARBA00009819"/>
    </source>
</evidence>
<reference evidence="13 14" key="1">
    <citation type="journal article" date="2014" name="Nature">
        <title>An environmental bacterial taxon with a large and distinct metabolic repertoire.</title>
        <authorList>
            <person name="Wilson M.C."/>
            <person name="Mori T."/>
            <person name="Ruckert C."/>
            <person name="Uria A.R."/>
            <person name="Helf M.J."/>
            <person name="Takada K."/>
            <person name="Gernert C."/>
            <person name="Steffens U.A."/>
            <person name="Heycke N."/>
            <person name="Schmitt S."/>
            <person name="Rinke C."/>
            <person name="Helfrich E.J."/>
            <person name="Brachmann A.O."/>
            <person name="Gurgui C."/>
            <person name="Wakimoto T."/>
            <person name="Kracht M."/>
            <person name="Crusemann M."/>
            <person name="Hentschel U."/>
            <person name="Abe I."/>
            <person name="Matsunaga S."/>
            <person name="Kalinowski J."/>
            <person name="Takeyama H."/>
            <person name="Piel J."/>
        </authorList>
    </citation>
    <scope>NUCLEOTIDE SEQUENCE [LARGE SCALE GENOMIC DNA]</scope>
    <source>
        <strain evidence="14">TSY1</strain>
    </source>
</reference>
<comment type="similarity">
    <text evidence="2">Belongs to the cytochrome ubiquinol oxidase subunit 1 family.</text>
</comment>
<dbReference type="Proteomes" id="UP000019141">
    <property type="component" value="Unassembled WGS sequence"/>
</dbReference>
<evidence type="ECO:0000256" key="9">
    <source>
        <dbReference type="ARBA" id="ARBA00022989"/>
    </source>
</evidence>
<feature type="transmembrane region" description="Helical" evidence="12">
    <location>
        <begin position="419"/>
        <end position="437"/>
    </location>
</feature>
<evidence type="ECO:0000256" key="4">
    <source>
        <dbReference type="ARBA" id="ARBA00022475"/>
    </source>
</evidence>
<protein>
    <submittedName>
        <fullName evidence="13">Uncharacterized protein</fullName>
    </submittedName>
</protein>
<evidence type="ECO:0000256" key="12">
    <source>
        <dbReference type="SAM" id="Phobius"/>
    </source>
</evidence>
<feature type="transmembrane region" description="Helical" evidence="12">
    <location>
        <begin position="134"/>
        <end position="162"/>
    </location>
</feature>
<dbReference type="EMBL" id="AZHW01000727">
    <property type="protein sequence ID" value="ETW96918.1"/>
    <property type="molecule type" value="Genomic_DNA"/>
</dbReference>
<evidence type="ECO:0000256" key="6">
    <source>
        <dbReference type="ARBA" id="ARBA00022692"/>
    </source>
</evidence>
<dbReference type="GO" id="GO:0046872">
    <property type="term" value="F:metal ion binding"/>
    <property type="evidence" value="ECO:0007669"/>
    <property type="project" value="UniProtKB-KW"/>
</dbReference>
<keyword evidence="5" id="KW-0349">Heme</keyword>